<feature type="transmembrane region" description="Helical" evidence="1">
    <location>
        <begin position="28"/>
        <end position="47"/>
    </location>
</feature>
<organism evidence="2 3">
    <name type="scientific">Oleispira antarctica RB-8</name>
    <dbReference type="NCBI Taxonomy" id="698738"/>
    <lineage>
        <taxon>Bacteria</taxon>
        <taxon>Pseudomonadati</taxon>
        <taxon>Pseudomonadota</taxon>
        <taxon>Gammaproteobacteria</taxon>
        <taxon>Oceanospirillales</taxon>
        <taxon>Oceanospirillaceae</taxon>
        <taxon>Oleispira</taxon>
    </lineage>
</organism>
<dbReference type="Pfam" id="PF10095">
    <property type="entry name" value="DUF2333"/>
    <property type="match status" value="1"/>
</dbReference>
<evidence type="ECO:0000313" key="3">
    <source>
        <dbReference type="Proteomes" id="UP000032749"/>
    </source>
</evidence>
<dbReference type="Proteomes" id="UP000032749">
    <property type="component" value="Chromosome"/>
</dbReference>
<dbReference type="PATRIC" id="fig|698738.3.peg.3162"/>
<protein>
    <recommendedName>
        <fullName evidence="4">DUF2333 domain-containing protein</fullName>
    </recommendedName>
</protein>
<dbReference type="KEGG" id="oai:OLEAN_C30420"/>
<keyword evidence="1" id="KW-0812">Transmembrane</keyword>
<reference evidence="2 3" key="1">
    <citation type="journal article" date="2013" name="Nat. Commun.">
        <title>Genome sequence and functional genomic analysis of the oil-degrading bacterium Oleispira antarctica.</title>
        <authorList>
            <person name="Kube M."/>
            <person name="Chernikova T.N."/>
            <person name="Al-Ramahi Y."/>
            <person name="Beloqui A."/>
            <person name="Lopez-Cortez N."/>
            <person name="Guazzaroni M.E."/>
            <person name="Heipieper H.J."/>
            <person name="Klages S."/>
            <person name="Kotsyurbenko O.R."/>
            <person name="Langer I."/>
            <person name="Nechitaylo T.Y."/>
            <person name="Lunsdorf H."/>
            <person name="Fernandez M."/>
            <person name="Juarez S."/>
            <person name="Ciordia S."/>
            <person name="Singer A."/>
            <person name="Kagan O."/>
            <person name="Egorova O."/>
            <person name="Petit P.A."/>
            <person name="Stogios P."/>
            <person name="Kim Y."/>
            <person name="Tchigvintsev A."/>
            <person name="Flick R."/>
            <person name="Denaro R."/>
            <person name="Genovese M."/>
            <person name="Albar J.P."/>
            <person name="Reva O.N."/>
            <person name="Martinez-Gomariz M."/>
            <person name="Tran H."/>
            <person name="Ferrer M."/>
            <person name="Savchenko A."/>
            <person name="Yakunin A.F."/>
            <person name="Yakimov M.M."/>
            <person name="Golyshina O.V."/>
            <person name="Reinhardt R."/>
            <person name="Golyshin P.N."/>
        </authorList>
    </citation>
    <scope>NUCLEOTIDE SEQUENCE [LARGE SCALE GENOMIC DNA]</scope>
</reference>
<name>R4YTP7_OLEAN</name>
<dbReference type="OrthoDB" id="5821246at2"/>
<dbReference type="HOGENOM" id="CLU_857250_0_0_6"/>
<dbReference type="AlphaFoldDB" id="R4YTP7"/>
<dbReference type="EMBL" id="FO203512">
    <property type="protein sequence ID" value="CCK77218.1"/>
    <property type="molecule type" value="Genomic_DNA"/>
</dbReference>
<sequence length="349" mass="39084">MREKLGDSVEIMKERLEDMNMGSGLRRLLIAIVIIYCLITLVLGYLWSSEPESFSVQQNANVLAEELGIEPVIGFTTSVTLMKVAETMLDKSGGYLSNDLLLPGIWLDNIPNWEYGVLVQVRDLSRALRKDFSRSQSQSTQDKDLEIAEPQLHFDNDSWAVPSTESEYRRGIKALTSYSKRLTNPADDKSQFYARADNLSQWLLDVETRLGSLSQRLSASVGKRRLNTDLAGDTASRQSTANADDQEVKTPWTEIDDVFYEARGASWALLHILKAVEIDFRAILEKKNALVSVRQIIRELEGTQEPMWSPMILNGSGFGLFANHSLVMASYVSRANSGISDLRALLSRG</sequence>
<keyword evidence="1" id="KW-0472">Membrane</keyword>
<evidence type="ECO:0008006" key="4">
    <source>
        <dbReference type="Google" id="ProtNLM"/>
    </source>
</evidence>
<keyword evidence="3" id="KW-1185">Reference proteome</keyword>
<dbReference type="STRING" id="698738.OLEAN_C30420"/>
<keyword evidence="1" id="KW-1133">Transmembrane helix</keyword>
<dbReference type="InterPro" id="IPR016936">
    <property type="entry name" value="UCP029693"/>
</dbReference>
<evidence type="ECO:0000256" key="1">
    <source>
        <dbReference type="SAM" id="Phobius"/>
    </source>
</evidence>
<evidence type="ECO:0000313" key="2">
    <source>
        <dbReference type="EMBL" id="CCK77218.1"/>
    </source>
</evidence>
<dbReference type="PIRSF" id="PIRSF029693">
    <property type="entry name" value="UCP029693"/>
    <property type="match status" value="1"/>
</dbReference>
<accession>R4YTP7</accession>
<gene>
    <name evidence="2" type="ORF">OLEAN_C30420</name>
</gene>
<proteinExistence type="predicted"/>